<dbReference type="Proteomes" id="UP000298381">
    <property type="component" value="Unassembled WGS sequence"/>
</dbReference>
<dbReference type="RefSeq" id="WP_135271360.1">
    <property type="nucleotide sequence ID" value="NZ_SRIB01000009.1"/>
</dbReference>
<comment type="subcellular location">
    <subcellularLocation>
        <location evidence="1 17">Cell membrane</location>
        <topology evidence="1 17">Multi-pass membrane protein</topology>
    </subcellularLocation>
</comment>
<dbReference type="GO" id="GO:0009252">
    <property type="term" value="P:peptidoglycan biosynthetic process"/>
    <property type="evidence" value="ECO:0007669"/>
    <property type="project" value="UniProtKB-KW"/>
</dbReference>
<dbReference type="EC" id="3.6.1.27" evidence="3 17"/>
<dbReference type="GO" id="GO:0005886">
    <property type="term" value="C:plasma membrane"/>
    <property type="evidence" value="ECO:0007669"/>
    <property type="project" value="UniProtKB-SubCell"/>
</dbReference>
<feature type="transmembrane region" description="Helical" evidence="17">
    <location>
        <begin position="253"/>
        <end position="272"/>
    </location>
</feature>
<accession>A0A4Z0D395</accession>
<comment type="function">
    <text evidence="17">Catalyzes the dephosphorylation of undecaprenyl diphosphate (UPP). Confers resistance to bacitracin.</text>
</comment>
<dbReference type="GO" id="GO:0050380">
    <property type="term" value="F:undecaprenyl-diphosphatase activity"/>
    <property type="evidence" value="ECO:0007669"/>
    <property type="project" value="UniProtKB-UniRule"/>
</dbReference>
<evidence type="ECO:0000256" key="15">
    <source>
        <dbReference type="ARBA" id="ARBA00032932"/>
    </source>
</evidence>
<evidence type="ECO:0000256" key="13">
    <source>
        <dbReference type="ARBA" id="ARBA00023316"/>
    </source>
</evidence>
<keyword evidence="5 17" id="KW-1003">Cell membrane</keyword>
<gene>
    <name evidence="17" type="primary">uppP</name>
    <name evidence="18" type="ORF">E4100_07175</name>
</gene>
<dbReference type="HAMAP" id="MF_01006">
    <property type="entry name" value="Undec_diphosphatase"/>
    <property type="match status" value="1"/>
</dbReference>
<evidence type="ECO:0000256" key="3">
    <source>
        <dbReference type="ARBA" id="ARBA00012374"/>
    </source>
</evidence>
<keyword evidence="10 17" id="KW-1133">Transmembrane helix</keyword>
<feature type="transmembrane region" description="Helical" evidence="17">
    <location>
        <begin position="92"/>
        <end position="110"/>
    </location>
</feature>
<keyword evidence="13 17" id="KW-0961">Cell wall biogenesis/degradation</keyword>
<keyword evidence="12 17" id="KW-0046">Antibiotic resistance</keyword>
<dbReference type="AlphaFoldDB" id="A0A4Z0D395"/>
<evidence type="ECO:0000256" key="8">
    <source>
        <dbReference type="ARBA" id="ARBA00022960"/>
    </source>
</evidence>
<feature type="transmembrane region" description="Helical" evidence="17">
    <location>
        <begin position="194"/>
        <end position="212"/>
    </location>
</feature>
<dbReference type="GO" id="GO:0071555">
    <property type="term" value="P:cell wall organization"/>
    <property type="evidence" value="ECO:0007669"/>
    <property type="project" value="UniProtKB-KW"/>
</dbReference>
<evidence type="ECO:0000313" key="19">
    <source>
        <dbReference type="Proteomes" id="UP000298381"/>
    </source>
</evidence>
<sequence>MSWLEAIILGLFQGIAEFLPISSSGHLALLQQFFGITEGNLFYAEMLHFGTLISIIIVYFKDIKLMIIEFLRLISTIIKERTIPDLNQYQKFVLLILVASIPTAIIGLSLENIIESMFTTILPIGIAFIITGFLLWFSEKKGKGNKKIEDVTIKDSLFVGLMQGVAIFPGISRSGSTIVGALLRNFDRNLATEFSFLLSIPAVLGSFILGIRDVLKGSTVSIELPIIIGVIISAIAGVFAIKALVKILENKKLHYFSIYLWIIGIIIIVSQLI</sequence>
<dbReference type="PANTHER" id="PTHR30622:SF4">
    <property type="entry name" value="UNDECAPRENYL-DIPHOSPHATASE"/>
    <property type="match status" value="1"/>
</dbReference>
<keyword evidence="7 17" id="KW-0378">Hydrolase</keyword>
<dbReference type="GO" id="GO:0008360">
    <property type="term" value="P:regulation of cell shape"/>
    <property type="evidence" value="ECO:0007669"/>
    <property type="project" value="UniProtKB-KW"/>
</dbReference>
<evidence type="ECO:0000256" key="17">
    <source>
        <dbReference type="HAMAP-Rule" id="MF_01006"/>
    </source>
</evidence>
<evidence type="ECO:0000256" key="4">
    <source>
        <dbReference type="ARBA" id="ARBA00021581"/>
    </source>
</evidence>
<dbReference type="EMBL" id="SRIB01000009">
    <property type="protein sequence ID" value="TFZ39808.1"/>
    <property type="molecule type" value="Genomic_DNA"/>
</dbReference>
<dbReference type="InterPro" id="IPR003824">
    <property type="entry name" value="UppP"/>
</dbReference>
<feature type="transmembrane region" description="Helical" evidence="17">
    <location>
        <begin position="40"/>
        <end position="60"/>
    </location>
</feature>
<evidence type="ECO:0000256" key="9">
    <source>
        <dbReference type="ARBA" id="ARBA00022984"/>
    </source>
</evidence>
<dbReference type="OrthoDB" id="9808289at2"/>
<protein>
    <recommendedName>
        <fullName evidence="4 17">Undecaprenyl-diphosphatase</fullName>
        <ecNumber evidence="3 17">3.6.1.27</ecNumber>
    </recommendedName>
    <alternativeName>
        <fullName evidence="15 17">Bacitracin resistance protein</fullName>
    </alternativeName>
    <alternativeName>
        <fullName evidence="14 17">Undecaprenyl pyrophosphate phosphatase</fullName>
    </alternativeName>
</protein>
<comment type="catalytic activity">
    <reaction evidence="16 17">
        <text>di-trans,octa-cis-undecaprenyl diphosphate + H2O = di-trans,octa-cis-undecaprenyl phosphate + phosphate + H(+)</text>
        <dbReference type="Rhea" id="RHEA:28094"/>
        <dbReference type="ChEBI" id="CHEBI:15377"/>
        <dbReference type="ChEBI" id="CHEBI:15378"/>
        <dbReference type="ChEBI" id="CHEBI:43474"/>
        <dbReference type="ChEBI" id="CHEBI:58405"/>
        <dbReference type="ChEBI" id="CHEBI:60392"/>
        <dbReference type="EC" id="3.6.1.27"/>
    </reaction>
</comment>
<evidence type="ECO:0000256" key="1">
    <source>
        <dbReference type="ARBA" id="ARBA00004651"/>
    </source>
</evidence>
<evidence type="ECO:0000256" key="12">
    <source>
        <dbReference type="ARBA" id="ARBA00023251"/>
    </source>
</evidence>
<feature type="transmembrane region" description="Helical" evidence="17">
    <location>
        <begin position="224"/>
        <end position="241"/>
    </location>
</feature>
<evidence type="ECO:0000256" key="2">
    <source>
        <dbReference type="ARBA" id="ARBA00010621"/>
    </source>
</evidence>
<keyword evidence="9 17" id="KW-0573">Peptidoglycan synthesis</keyword>
<comment type="similarity">
    <text evidence="2 17">Belongs to the UppP family.</text>
</comment>
<keyword evidence="8 17" id="KW-0133">Cell shape</keyword>
<dbReference type="Pfam" id="PF02673">
    <property type="entry name" value="BacA"/>
    <property type="match status" value="1"/>
</dbReference>
<evidence type="ECO:0000256" key="11">
    <source>
        <dbReference type="ARBA" id="ARBA00023136"/>
    </source>
</evidence>
<reference evidence="18 19" key="1">
    <citation type="submission" date="2019-03" db="EMBL/GenBank/DDBJ databases">
        <title>Draft genome sequence data and analysis of a Fermenting Bacterium, Soehngenia longevitae strain 1933PT, isolated from petroleum reservoir in Azerbaijan.</title>
        <authorList>
            <person name="Grouzdev D.S."/>
            <person name="Bidzhieva S.K."/>
            <person name="Sokolova D.S."/>
            <person name="Tourova T.P."/>
            <person name="Poltaraus A.B."/>
            <person name="Nazina T.N."/>
        </authorList>
    </citation>
    <scope>NUCLEOTIDE SEQUENCE [LARGE SCALE GENOMIC DNA]</scope>
    <source>
        <strain evidence="18 19">1933P</strain>
    </source>
</reference>
<organism evidence="18 19">
    <name type="scientific">Soehngenia longivitae</name>
    <dbReference type="NCBI Taxonomy" id="2562294"/>
    <lineage>
        <taxon>Bacteria</taxon>
        <taxon>Bacillati</taxon>
        <taxon>Bacillota</taxon>
        <taxon>Tissierellia</taxon>
        <taxon>Tissierellales</taxon>
        <taxon>Tissierellaceae</taxon>
        <taxon>Soehngenia</taxon>
    </lineage>
</organism>
<evidence type="ECO:0000256" key="16">
    <source>
        <dbReference type="ARBA" id="ARBA00047594"/>
    </source>
</evidence>
<comment type="caution">
    <text evidence="18">The sequence shown here is derived from an EMBL/GenBank/DDBJ whole genome shotgun (WGS) entry which is preliminary data.</text>
</comment>
<keyword evidence="11 17" id="KW-0472">Membrane</keyword>
<evidence type="ECO:0000256" key="6">
    <source>
        <dbReference type="ARBA" id="ARBA00022692"/>
    </source>
</evidence>
<keyword evidence="19" id="KW-1185">Reference proteome</keyword>
<evidence type="ECO:0000256" key="5">
    <source>
        <dbReference type="ARBA" id="ARBA00022475"/>
    </source>
</evidence>
<keyword evidence="6 17" id="KW-0812">Transmembrane</keyword>
<name>A0A4Z0D395_9FIRM</name>
<evidence type="ECO:0000256" key="7">
    <source>
        <dbReference type="ARBA" id="ARBA00022801"/>
    </source>
</evidence>
<comment type="miscellaneous">
    <text evidence="17">Bacitracin is thought to be involved in the inhibition of peptidoglycan synthesis by sequestering undecaprenyl diphosphate, thereby reducing the pool of lipid carrier available.</text>
</comment>
<proteinExistence type="inferred from homology"/>
<dbReference type="GO" id="GO:0046677">
    <property type="term" value="P:response to antibiotic"/>
    <property type="evidence" value="ECO:0007669"/>
    <property type="project" value="UniProtKB-UniRule"/>
</dbReference>
<evidence type="ECO:0000313" key="18">
    <source>
        <dbReference type="EMBL" id="TFZ39808.1"/>
    </source>
</evidence>
<evidence type="ECO:0000256" key="10">
    <source>
        <dbReference type="ARBA" id="ARBA00022989"/>
    </source>
</evidence>
<feature type="transmembrane region" description="Helical" evidence="17">
    <location>
        <begin position="116"/>
        <end position="137"/>
    </location>
</feature>
<evidence type="ECO:0000256" key="14">
    <source>
        <dbReference type="ARBA" id="ARBA00032707"/>
    </source>
</evidence>
<dbReference type="PANTHER" id="PTHR30622">
    <property type="entry name" value="UNDECAPRENYL-DIPHOSPHATASE"/>
    <property type="match status" value="1"/>
</dbReference>